<dbReference type="Proteomes" id="UP000693946">
    <property type="component" value="Linkage Group LG19"/>
</dbReference>
<keyword evidence="5" id="KW-1185">Reference proteome</keyword>
<keyword evidence="2" id="KW-1133">Transmembrane helix</keyword>
<evidence type="ECO:0000313" key="5">
    <source>
        <dbReference type="Proteomes" id="UP000693946"/>
    </source>
</evidence>
<feature type="region of interest" description="Disordered" evidence="1">
    <location>
        <begin position="290"/>
        <end position="377"/>
    </location>
</feature>
<evidence type="ECO:0000313" key="4">
    <source>
        <dbReference type="EMBL" id="KAG7504779.1"/>
    </source>
</evidence>
<accession>A0AAV6RI14</accession>
<reference evidence="4 5" key="1">
    <citation type="journal article" date="2021" name="Sci. Rep.">
        <title>Chromosome anchoring in Senegalese sole (Solea senegalensis) reveals sex-associated markers and genome rearrangements in flatfish.</title>
        <authorList>
            <person name="Guerrero-Cozar I."/>
            <person name="Gomez-Garrido J."/>
            <person name="Berbel C."/>
            <person name="Martinez-Blanch J.F."/>
            <person name="Alioto T."/>
            <person name="Claros M.G."/>
            <person name="Gagnaire P.A."/>
            <person name="Manchado M."/>
        </authorList>
    </citation>
    <scope>NUCLEOTIDE SEQUENCE [LARGE SCALE GENOMIC DNA]</scope>
    <source>
        <strain evidence="4">Sse05_10M</strain>
    </source>
</reference>
<evidence type="ECO:0000256" key="3">
    <source>
        <dbReference type="SAM" id="SignalP"/>
    </source>
</evidence>
<feature type="compositionally biased region" description="Basic and acidic residues" evidence="1">
    <location>
        <begin position="333"/>
        <end position="345"/>
    </location>
</feature>
<dbReference type="EMBL" id="JAGKHQ010000011">
    <property type="protein sequence ID" value="KAG7504779.1"/>
    <property type="molecule type" value="Genomic_DNA"/>
</dbReference>
<name>A0AAV6RI14_SOLSE</name>
<organism evidence="4 5">
    <name type="scientific">Solea senegalensis</name>
    <name type="common">Senegalese sole</name>
    <dbReference type="NCBI Taxonomy" id="28829"/>
    <lineage>
        <taxon>Eukaryota</taxon>
        <taxon>Metazoa</taxon>
        <taxon>Chordata</taxon>
        <taxon>Craniata</taxon>
        <taxon>Vertebrata</taxon>
        <taxon>Euteleostomi</taxon>
        <taxon>Actinopterygii</taxon>
        <taxon>Neopterygii</taxon>
        <taxon>Teleostei</taxon>
        <taxon>Neoteleostei</taxon>
        <taxon>Acanthomorphata</taxon>
        <taxon>Carangaria</taxon>
        <taxon>Pleuronectiformes</taxon>
        <taxon>Pleuronectoidei</taxon>
        <taxon>Soleidae</taxon>
        <taxon>Solea</taxon>
    </lineage>
</organism>
<feature type="transmembrane region" description="Helical" evidence="2">
    <location>
        <begin position="233"/>
        <end position="257"/>
    </location>
</feature>
<keyword evidence="3" id="KW-0732">Signal</keyword>
<gene>
    <name evidence="4" type="ORF">JOB18_016904</name>
</gene>
<feature type="signal peptide" evidence="3">
    <location>
        <begin position="1"/>
        <end position="21"/>
    </location>
</feature>
<feature type="compositionally biased region" description="Basic and acidic residues" evidence="1">
    <location>
        <begin position="290"/>
        <end position="303"/>
    </location>
</feature>
<keyword evidence="2" id="KW-0472">Membrane</keyword>
<feature type="chain" id="PRO_5044011919" evidence="3">
    <location>
        <begin position="22"/>
        <end position="453"/>
    </location>
</feature>
<keyword evidence="2" id="KW-0812">Transmembrane</keyword>
<proteinExistence type="predicted"/>
<evidence type="ECO:0000256" key="2">
    <source>
        <dbReference type="SAM" id="Phobius"/>
    </source>
</evidence>
<evidence type="ECO:0000256" key="1">
    <source>
        <dbReference type="SAM" id="MobiDB-lite"/>
    </source>
</evidence>
<sequence>MTAMTYILVYVIAILLSRVYTLEKVQKNIACHVIETQDGFKFPLECPAGNEIAAYRDKIKIAIVEPSGQKKHSPEVMSIDDNSIVTKECRDIQINCLIYGEAVRESWFYYKTDKKRPKRWSQTSDDRNISCPDITTQGGFKFPLECPVGSDITVHRDKITIATVIAGKNPNHSSEVESIDEGFIIMKQCRDIQIHCFSESDQHMNESWLNYKTANGESKGEGRKGIDPGFPKAWTIGLSVAAVITLGIIVVGLFVYLKYNSWKRKITEEQQGAATVSGFIRHLSVSIGFRSRETGSHDEERGQSEGIRMENIQPPSVEDTHSIDSEPDGLTPHADRLDLHDEGIQKGHNTAPEGASHYRAMNRNLTGDPGGVNDVKDDARIGEINSECLPRGSAAHDTEEQPLLSAQRVNDRGSDVTGESAALLKSGGGTDQDFDAGAELDTDAELVLKLKNS</sequence>
<feature type="region of interest" description="Disordered" evidence="1">
    <location>
        <begin position="389"/>
        <end position="437"/>
    </location>
</feature>
<comment type="caution">
    <text evidence="4">The sequence shown here is derived from an EMBL/GenBank/DDBJ whole genome shotgun (WGS) entry which is preliminary data.</text>
</comment>
<protein>
    <submittedName>
        <fullName evidence="4">Uncharacterized protein</fullName>
    </submittedName>
</protein>
<dbReference type="AlphaFoldDB" id="A0AAV6RI14"/>